<protein>
    <recommendedName>
        <fullName evidence="6">OmpA-like domain-containing protein</fullName>
    </recommendedName>
</protein>
<dbReference type="Gene3D" id="3.30.1330.60">
    <property type="entry name" value="OmpA-like domain"/>
    <property type="match status" value="1"/>
</dbReference>
<dbReference type="Gene3D" id="4.10.1080.10">
    <property type="entry name" value="TSP type-3 repeat"/>
    <property type="match status" value="1"/>
</dbReference>
<sequence length="504" mass="56321">MRRIILFILFSSIIIAQSFGQSSEKKAINLDSTNIKGNDIIKEINTWSVGGGFSNFIMHGDLRSIGVDDDSNYWNFGGYIYVDKMFNPILGLEFKATYTKMSGGVQSFSNGYSLRYVPNNIITDSDLRFEGRSYGAELNLIVSLTNMFQRNATKWHAAGYFGVGYHQYDSALYKTDPTGTTPDELLVDFGYNPDRNSVNEASSIFLSAQLGVKRRISRRVDLEFRTGMYFNNEDHLDAAVSDKQTWESFFVTSLGVVLKLEKKKEHIIWAPEKPAGTEFEIIDTDGDGVMDQLDVEPNTPKGAMVYGNGQAVDTDGDGLPDYKDKCPLKYGPLSNEGCPLNIDTDGDGVMDAKDLCPNTPGPVENRGCPKQEAVAPVNITQQIGLLATSIYFDTNKDDIKLISYSTIDQIIGLMKKIPDVKFVIEGHTDNRNSDRYNLYLSQRRTESVRKYMIKSGISSDRLKPVGYGESRPKFSNENAGGRQLNRRVEIKPIDAIGEVERIDE</sequence>
<reference evidence="7 8" key="1">
    <citation type="submission" date="2016-02" db="EMBL/GenBank/DDBJ databases">
        <title>Draft genome sequence of Polaribacter atrinae KACC17473.</title>
        <authorList>
            <person name="Shin S.-K."/>
            <person name="Yi H."/>
        </authorList>
    </citation>
    <scope>NUCLEOTIDE SEQUENCE [LARGE SCALE GENOMIC DNA]</scope>
    <source>
        <strain evidence="7 8">KACC 17473</strain>
    </source>
</reference>
<gene>
    <name evidence="7" type="ORF">LPB303_07740</name>
</gene>
<keyword evidence="3 5" id="KW-0472">Membrane</keyword>
<evidence type="ECO:0000256" key="1">
    <source>
        <dbReference type="ARBA" id="ARBA00004442"/>
    </source>
</evidence>
<accession>A0A176TBM5</accession>
<keyword evidence="8" id="KW-1185">Reference proteome</keyword>
<dbReference type="EMBL" id="LVWE01000029">
    <property type="protein sequence ID" value="OAD45282.1"/>
    <property type="molecule type" value="Genomic_DNA"/>
</dbReference>
<evidence type="ECO:0000256" key="3">
    <source>
        <dbReference type="ARBA" id="ARBA00023136"/>
    </source>
</evidence>
<dbReference type="STRING" id="1333662.LPB303_07740"/>
<feature type="domain" description="OmpA-like" evidence="6">
    <location>
        <begin position="379"/>
        <end position="496"/>
    </location>
</feature>
<dbReference type="Pfam" id="PF02412">
    <property type="entry name" value="TSP_3"/>
    <property type="match status" value="3"/>
</dbReference>
<dbReference type="Proteomes" id="UP000076923">
    <property type="component" value="Unassembled WGS sequence"/>
</dbReference>
<dbReference type="InterPro" id="IPR006664">
    <property type="entry name" value="OMP_bac"/>
</dbReference>
<name>A0A176TBM5_9FLAO</name>
<keyword evidence="4" id="KW-0998">Cell outer membrane</keyword>
<dbReference type="RefSeq" id="WP_068449461.1">
    <property type="nucleotide sequence ID" value="NZ_CP150660.1"/>
</dbReference>
<dbReference type="InterPro" id="IPR036737">
    <property type="entry name" value="OmpA-like_sf"/>
</dbReference>
<proteinExistence type="predicted"/>
<dbReference type="PANTHER" id="PTHR30329">
    <property type="entry name" value="STATOR ELEMENT OF FLAGELLAR MOTOR COMPLEX"/>
    <property type="match status" value="1"/>
</dbReference>
<dbReference type="GO" id="GO:0009279">
    <property type="term" value="C:cell outer membrane"/>
    <property type="evidence" value="ECO:0007669"/>
    <property type="project" value="UniProtKB-SubCell"/>
</dbReference>
<dbReference type="PROSITE" id="PS51123">
    <property type="entry name" value="OMPA_2"/>
    <property type="match status" value="1"/>
</dbReference>
<dbReference type="InterPro" id="IPR028974">
    <property type="entry name" value="TSP_type-3_rpt"/>
</dbReference>
<evidence type="ECO:0000256" key="4">
    <source>
        <dbReference type="ARBA" id="ARBA00023237"/>
    </source>
</evidence>
<dbReference type="SUPFAM" id="SSF103088">
    <property type="entry name" value="OmpA-like"/>
    <property type="match status" value="1"/>
</dbReference>
<dbReference type="PRINTS" id="PR01021">
    <property type="entry name" value="OMPADOMAIN"/>
</dbReference>
<evidence type="ECO:0000259" key="6">
    <source>
        <dbReference type="PROSITE" id="PS51123"/>
    </source>
</evidence>
<dbReference type="SUPFAM" id="SSF103647">
    <property type="entry name" value="TSP type-3 repeat"/>
    <property type="match status" value="1"/>
</dbReference>
<evidence type="ECO:0000256" key="2">
    <source>
        <dbReference type="ARBA" id="ARBA00022729"/>
    </source>
</evidence>
<evidence type="ECO:0000313" key="8">
    <source>
        <dbReference type="Proteomes" id="UP000076923"/>
    </source>
</evidence>
<evidence type="ECO:0000256" key="5">
    <source>
        <dbReference type="PROSITE-ProRule" id="PRU00473"/>
    </source>
</evidence>
<keyword evidence="2" id="KW-0732">Signal</keyword>
<dbReference type="AlphaFoldDB" id="A0A176TBM5"/>
<dbReference type="Pfam" id="PF00691">
    <property type="entry name" value="OmpA"/>
    <property type="match status" value="1"/>
</dbReference>
<dbReference type="CDD" id="cd07185">
    <property type="entry name" value="OmpA_C-like"/>
    <property type="match status" value="1"/>
</dbReference>
<dbReference type="PANTHER" id="PTHR30329:SF21">
    <property type="entry name" value="LIPOPROTEIN YIAD-RELATED"/>
    <property type="match status" value="1"/>
</dbReference>
<dbReference type="InterPro" id="IPR006665">
    <property type="entry name" value="OmpA-like"/>
</dbReference>
<comment type="subcellular location">
    <subcellularLocation>
        <location evidence="1">Cell outer membrane</location>
    </subcellularLocation>
</comment>
<comment type="caution">
    <text evidence="7">The sequence shown here is derived from an EMBL/GenBank/DDBJ whole genome shotgun (WGS) entry which is preliminary data.</text>
</comment>
<dbReference type="OrthoDB" id="1522982at2"/>
<evidence type="ECO:0000313" key="7">
    <source>
        <dbReference type="EMBL" id="OAD45282.1"/>
    </source>
</evidence>
<organism evidence="7 8">
    <name type="scientific">Polaribacter atrinae</name>
    <dbReference type="NCBI Taxonomy" id="1333662"/>
    <lineage>
        <taxon>Bacteria</taxon>
        <taxon>Pseudomonadati</taxon>
        <taxon>Bacteroidota</taxon>
        <taxon>Flavobacteriia</taxon>
        <taxon>Flavobacteriales</taxon>
        <taxon>Flavobacteriaceae</taxon>
    </lineage>
</organism>
<dbReference type="InterPro" id="IPR003367">
    <property type="entry name" value="Thrombospondin_3-like_rpt"/>
</dbReference>
<dbReference type="GO" id="GO:0005509">
    <property type="term" value="F:calcium ion binding"/>
    <property type="evidence" value="ECO:0007669"/>
    <property type="project" value="InterPro"/>
</dbReference>
<dbReference type="InterPro" id="IPR050330">
    <property type="entry name" value="Bact_OuterMem_StrucFunc"/>
</dbReference>
<dbReference type="GO" id="GO:0007155">
    <property type="term" value="P:cell adhesion"/>
    <property type="evidence" value="ECO:0007669"/>
    <property type="project" value="InterPro"/>
</dbReference>